<name>Q2SJ54_HAHCH</name>
<gene>
    <name evidence="1" type="ordered locus">HCH_02518</name>
</gene>
<evidence type="ECO:0000313" key="2">
    <source>
        <dbReference type="Proteomes" id="UP000000238"/>
    </source>
</evidence>
<evidence type="ECO:0000313" key="1">
    <source>
        <dbReference type="EMBL" id="ABC29320.1"/>
    </source>
</evidence>
<keyword evidence="2" id="KW-1185">Reference proteome</keyword>
<dbReference type="HOGENOM" id="CLU_3382133_0_0_6"/>
<proteinExistence type="predicted"/>
<dbReference type="KEGG" id="hch:HCH_02518"/>
<dbReference type="STRING" id="349521.HCH_02518"/>
<dbReference type="EMBL" id="CP000155">
    <property type="protein sequence ID" value="ABC29320.1"/>
    <property type="molecule type" value="Genomic_DNA"/>
</dbReference>
<organism evidence="1 2">
    <name type="scientific">Hahella chejuensis (strain KCTC 2396)</name>
    <dbReference type="NCBI Taxonomy" id="349521"/>
    <lineage>
        <taxon>Bacteria</taxon>
        <taxon>Pseudomonadati</taxon>
        <taxon>Pseudomonadota</taxon>
        <taxon>Gammaproteobacteria</taxon>
        <taxon>Oceanospirillales</taxon>
        <taxon>Hahellaceae</taxon>
        <taxon>Hahella</taxon>
    </lineage>
</organism>
<accession>Q2SJ54</accession>
<dbReference type="Proteomes" id="UP000000238">
    <property type="component" value="Chromosome"/>
</dbReference>
<reference evidence="1 2" key="1">
    <citation type="journal article" date="2005" name="Nucleic Acids Res.">
        <title>Genomic blueprint of Hahella chejuensis, a marine microbe producing an algicidal agent.</title>
        <authorList>
            <person name="Jeong H."/>
            <person name="Yim J.H."/>
            <person name="Lee C."/>
            <person name="Choi S.-H."/>
            <person name="Park Y.K."/>
            <person name="Yoon S.H."/>
            <person name="Hur C.-G."/>
            <person name="Kang H.-Y."/>
            <person name="Kim D."/>
            <person name="Lee H.H."/>
            <person name="Park K.H."/>
            <person name="Park S.-H."/>
            <person name="Park H.-S."/>
            <person name="Lee H.K."/>
            <person name="Oh T.K."/>
            <person name="Kim J.F."/>
        </authorList>
    </citation>
    <scope>NUCLEOTIDE SEQUENCE [LARGE SCALE GENOMIC DNA]</scope>
    <source>
        <strain evidence="1 2">KCTC 2396</strain>
    </source>
</reference>
<protein>
    <submittedName>
        <fullName evidence="1">Uncharacterized protein</fullName>
    </submittedName>
</protein>
<sequence length="33" mass="4113">MDVSLSKYNHRPFIHKQLEGLSEDNYRIEKWDY</sequence>
<dbReference type="AlphaFoldDB" id="Q2SJ54"/>